<keyword evidence="4" id="KW-1185">Reference proteome</keyword>
<accession>A0ABZ0JMR1</accession>
<feature type="compositionally biased region" description="Low complexity" evidence="1">
    <location>
        <begin position="50"/>
        <end position="65"/>
    </location>
</feature>
<reference evidence="3 4" key="1">
    <citation type="submission" date="2023-05" db="EMBL/GenBank/DDBJ databases">
        <title>Xanthomonas rydalmerenesis sp. nov., a novel Xanthomonas species isolated from Fragaria x ananassa.</title>
        <authorList>
            <person name="McKnight D.J.E."/>
            <person name="Wong-Bajracharya J."/>
            <person name="Okoh E.B."/>
            <person name="Snijders F."/>
            <person name="Lidbetter F."/>
            <person name="Webster J."/>
            <person name="Djordjevic S.P."/>
            <person name="Bogema D.R."/>
            <person name="Chapman T.A."/>
        </authorList>
    </citation>
    <scope>NUCLEOTIDE SEQUENCE [LARGE SCALE GENOMIC DNA]</scope>
    <source>
        <strain evidence="3 4">DAR34883</strain>
    </source>
</reference>
<evidence type="ECO:0000313" key="4">
    <source>
        <dbReference type="Proteomes" id="UP001302020"/>
    </source>
</evidence>
<sequence>MPTMRRSLPCLLLLLLPLAAAHASNVLAEKPHTDCAYGDTPDADSAPTRAPATHAPSSTKPASTTTGGGSDSDLVPRMRMPKWHSFLPGMFR</sequence>
<feature type="signal peptide" evidence="2">
    <location>
        <begin position="1"/>
        <end position="23"/>
    </location>
</feature>
<name>A0ABZ0JMR1_9XANT</name>
<keyword evidence="2" id="KW-0732">Signal</keyword>
<feature type="chain" id="PRO_5046488275" description="Secreted protein" evidence="2">
    <location>
        <begin position="24"/>
        <end position="92"/>
    </location>
</feature>
<dbReference type="RefSeq" id="WP_160968473.1">
    <property type="nucleotide sequence ID" value="NZ_CP126170.1"/>
</dbReference>
<evidence type="ECO:0000256" key="2">
    <source>
        <dbReference type="SAM" id="SignalP"/>
    </source>
</evidence>
<evidence type="ECO:0008006" key="5">
    <source>
        <dbReference type="Google" id="ProtNLM"/>
    </source>
</evidence>
<dbReference type="EMBL" id="CP126172">
    <property type="protein sequence ID" value="WOS40711.1"/>
    <property type="molecule type" value="Genomic_DNA"/>
</dbReference>
<organism evidence="3 4">
    <name type="scientific">Xanthomonas rydalmerensis</name>
    <dbReference type="NCBI Taxonomy" id="3046274"/>
    <lineage>
        <taxon>Bacteria</taxon>
        <taxon>Pseudomonadati</taxon>
        <taxon>Pseudomonadota</taxon>
        <taxon>Gammaproteobacteria</taxon>
        <taxon>Lysobacterales</taxon>
        <taxon>Lysobacteraceae</taxon>
        <taxon>Xanthomonas</taxon>
    </lineage>
</organism>
<protein>
    <recommendedName>
        <fullName evidence="5">Secreted protein</fullName>
    </recommendedName>
</protein>
<evidence type="ECO:0000313" key="3">
    <source>
        <dbReference type="EMBL" id="WOS40711.1"/>
    </source>
</evidence>
<evidence type="ECO:0000256" key="1">
    <source>
        <dbReference type="SAM" id="MobiDB-lite"/>
    </source>
</evidence>
<proteinExistence type="predicted"/>
<feature type="region of interest" description="Disordered" evidence="1">
    <location>
        <begin position="32"/>
        <end position="77"/>
    </location>
</feature>
<dbReference type="Proteomes" id="UP001302020">
    <property type="component" value="Chromosome"/>
</dbReference>
<gene>
    <name evidence="3" type="ORF">QN243_20340</name>
</gene>